<feature type="domain" description="Amidohydrolase-related" evidence="2">
    <location>
        <begin position="4"/>
        <end position="274"/>
    </location>
</feature>
<dbReference type="OrthoDB" id="9771932at2"/>
<dbReference type="SUPFAM" id="SSF51556">
    <property type="entry name" value="Metallo-dependent hydrolases"/>
    <property type="match status" value="1"/>
</dbReference>
<dbReference type="PANTHER" id="PTHR21240">
    <property type="entry name" value="2-AMINO-3-CARBOXYLMUCONATE-6-SEMIALDEHYDE DECARBOXYLASE"/>
    <property type="match status" value="1"/>
</dbReference>
<reference evidence="3 4" key="1">
    <citation type="submission" date="2019-06" db="EMBL/GenBank/DDBJ databases">
        <title>Genome sequence of Litorilinea aerophila BAA-2444.</title>
        <authorList>
            <person name="Maclea K.S."/>
            <person name="Maurais E.G."/>
            <person name="Iannazzi L.C."/>
        </authorList>
    </citation>
    <scope>NUCLEOTIDE SEQUENCE [LARGE SCALE GENOMIC DNA]</scope>
    <source>
        <strain evidence="3 4">ATCC BAA-2444</strain>
    </source>
</reference>
<dbReference type="Proteomes" id="UP000317371">
    <property type="component" value="Unassembled WGS sequence"/>
</dbReference>
<evidence type="ECO:0000259" key="2">
    <source>
        <dbReference type="Pfam" id="PF04909"/>
    </source>
</evidence>
<dbReference type="GO" id="GO:0016831">
    <property type="term" value="F:carboxy-lyase activity"/>
    <property type="evidence" value="ECO:0007669"/>
    <property type="project" value="InterPro"/>
</dbReference>
<dbReference type="InterPro" id="IPR032466">
    <property type="entry name" value="Metal_Hydrolase"/>
</dbReference>
<gene>
    <name evidence="3" type="ORF">FKZ61_02505</name>
</gene>
<dbReference type="Gene3D" id="3.20.20.140">
    <property type="entry name" value="Metal-dependent hydrolases"/>
    <property type="match status" value="1"/>
</dbReference>
<name>A0A540VLY3_9CHLR</name>
<evidence type="ECO:0000313" key="4">
    <source>
        <dbReference type="Proteomes" id="UP000317371"/>
    </source>
</evidence>
<accession>A0A540VLY3</accession>
<protein>
    <submittedName>
        <fullName evidence="3">Amidohydrolase</fullName>
    </submittedName>
</protein>
<comment type="caution">
    <text evidence="3">The sequence shown here is derived from an EMBL/GenBank/DDBJ whole genome shotgun (WGS) entry which is preliminary data.</text>
</comment>
<organism evidence="3 4">
    <name type="scientific">Litorilinea aerophila</name>
    <dbReference type="NCBI Taxonomy" id="1204385"/>
    <lineage>
        <taxon>Bacteria</taxon>
        <taxon>Bacillati</taxon>
        <taxon>Chloroflexota</taxon>
        <taxon>Caldilineae</taxon>
        <taxon>Caldilineales</taxon>
        <taxon>Caldilineaceae</taxon>
        <taxon>Litorilinea</taxon>
    </lineage>
</organism>
<dbReference type="RefSeq" id="WP_141608485.1">
    <property type="nucleotide sequence ID" value="NZ_VIGC02000002.1"/>
</dbReference>
<dbReference type="Pfam" id="PF04909">
    <property type="entry name" value="Amidohydro_2"/>
    <property type="match status" value="1"/>
</dbReference>
<dbReference type="AlphaFoldDB" id="A0A540VLY3"/>
<dbReference type="InterPro" id="IPR032465">
    <property type="entry name" value="ACMSD"/>
</dbReference>
<sequence>MQNIHAHAWDFEKHVAAATRAEADRARGGPMDLSVDFDRFMADAEPFEKTVVFGLKARLTGYWVPDDYVAGFVGRAPEKLVGFACCDPTQKGALDALKHAVEELGLAGVKMAPMYAGFDPRDERCQPIYAYCQENRLPILFHSGTTFNAAAPLSFTRPWLFDEVAIRYPELRMVLAHVGHPYTDECLVVIRKHPHVYADISALFYRPWQFYNMLICAQEYHVTHKLLFGTDYPFAKAKESIDGLRSANAIIGHSGLPRVTEETIEGILHRDAFSLLGIRAGKR</sequence>
<dbReference type="InParanoid" id="A0A540VLY3"/>
<dbReference type="InterPro" id="IPR006680">
    <property type="entry name" value="Amidohydro-rel"/>
</dbReference>
<keyword evidence="3" id="KW-0378">Hydrolase</keyword>
<evidence type="ECO:0000256" key="1">
    <source>
        <dbReference type="ARBA" id="ARBA00023239"/>
    </source>
</evidence>
<dbReference type="GO" id="GO:0016787">
    <property type="term" value="F:hydrolase activity"/>
    <property type="evidence" value="ECO:0007669"/>
    <property type="project" value="UniProtKB-KW"/>
</dbReference>
<keyword evidence="1" id="KW-0456">Lyase</keyword>
<evidence type="ECO:0000313" key="3">
    <source>
        <dbReference type="EMBL" id="TQE97758.1"/>
    </source>
</evidence>
<proteinExistence type="predicted"/>
<keyword evidence="4" id="KW-1185">Reference proteome</keyword>
<dbReference type="EMBL" id="VIGC01000002">
    <property type="protein sequence ID" value="TQE97758.1"/>
    <property type="molecule type" value="Genomic_DNA"/>
</dbReference>